<comment type="caution">
    <text evidence="1">The sequence shown here is derived from an EMBL/GenBank/DDBJ whole genome shotgun (WGS) entry which is preliminary data.</text>
</comment>
<organism evidence="1 2">
    <name type="scientific">Gordoniibacillus kamchatkensis</name>
    <dbReference type="NCBI Taxonomy" id="1590651"/>
    <lineage>
        <taxon>Bacteria</taxon>
        <taxon>Bacillati</taxon>
        <taxon>Bacillota</taxon>
        <taxon>Bacilli</taxon>
        <taxon>Bacillales</taxon>
        <taxon>Paenibacillaceae</taxon>
        <taxon>Gordoniibacillus</taxon>
    </lineage>
</organism>
<reference evidence="1 2" key="1">
    <citation type="submission" date="2014-12" db="EMBL/GenBank/DDBJ databases">
        <title>Draft genome sequence of Paenibacillus kamchatkensis strain B-2647.</title>
        <authorList>
            <person name="Karlyshev A.V."/>
            <person name="Kudryashova E.B."/>
        </authorList>
    </citation>
    <scope>NUCLEOTIDE SEQUENCE [LARGE SCALE GENOMIC DNA]</scope>
    <source>
        <strain evidence="1 2">VKM B-2647</strain>
    </source>
</reference>
<sequence length="84" mass="8865">MARLGAQLLAEPAFEQRLPQRAPCGRLIAAAALGQLVRVAAITMLVEMMIPSATIDFCVTITISKISGGCTVLITYSLATITVM</sequence>
<protein>
    <submittedName>
        <fullName evidence="1">Uncharacterized protein</fullName>
    </submittedName>
</protein>
<accession>A0ABR5AGK0</accession>
<evidence type="ECO:0000313" key="2">
    <source>
        <dbReference type="Proteomes" id="UP000031967"/>
    </source>
</evidence>
<evidence type="ECO:0000313" key="1">
    <source>
        <dbReference type="EMBL" id="KIL40159.1"/>
    </source>
</evidence>
<keyword evidence="2" id="KW-1185">Reference proteome</keyword>
<dbReference type="EMBL" id="JXAK01000025">
    <property type="protein sequence ID" value="KIL40159.1"/>
    <property type="molecule type" value="Genomic_DNA"/>
</dbReference>
<proteinExistence type="predicted"/>
<name>A0ABR5AGK0_9BACL</name>
<gene>
    <name evidence="1" type="ORF">SD70_15090</name>
</gene>
<dbReference type="Proteomes" id="UP000031967">
    <property type="component" value="Unassembled WGS sequence"/>
</dbReference>